<proteinExistence type="predicted"/>
<sequence>MTEEIQGYFIIDASALTKGLGNIKRWIDEQNYNVKLFIPSYTIHELDYLKKGMSMLATNARESIRFIDRVVSSEDHHIGSKLILETPDQVGPNWRKCMTFKVRSPKTHEFPNNKNVTSKPSVIKYENEEDDDEADERGNQSNEKNLKKERAELPARYKYLLRPCIKKTHVDPEDWKLITEDLTTKIWCESFGIKCINVSEAESLLFQLKNKTQIGNDTNYTFSKLSIEDEPRPLSSSSSSSNGGKRKRSRARKSNNNNANIINDINNTGGDSQNTHRESYDSISFAPRGSGELWVP</sequence>
<feature type="compositionally biased region" description="Basic residues" evidence="1">
    <location>
        <begin position="244"/>
        <end position="253"/>
    </location>
</feature>
<feature type="domain" description="PIN" evidence="2">
    <location>
        <begin position="9"/>
        <end position="78"/>
    </location>
</feature>
<dbReference type="Gene3D" id="3.40.50.1010">
    <property type="entry name" value="5'-nuclease"/>
    <property type="match status" value="1"/>
</dbReference>
<evidence type="ECO:0000256" key="1">
    <source>
        <dbReference type="SAM" id="MobiDB-lite"/>
    </source>
</evidence>
<keyword evidence="4" id="KW-1185">Reference proteome</keyword>
<feature type="region of interest" description="Disordered" evidence="1">
    <location>
        <begin position="108"/>
        <end position="149"/>
    </location>
</feature>
<accession>A0A1E3P5C5</accession>
<protein>
    <recommendedName>
        <fullName evidence="2">PIN domain-containing protein</fullName>
    </recommendedName>
</protein>
<feature type="region of interest" description="Disordered" evidence="1">
    <location>
        <begin position="228"/>
        <end position="296"/>
    </location>
</feature>
<dbReference type="OrthoDB" id="5361617at2759"/>
<dbReference type="EMBL" id="KV454210">
    <property type="protein sequence ID" value="ODQ60480.1"/>
    <property type="molecule type" value="Genomic_DNA"/>
</dbReference>
<evidence type="ECO:0000313" key="4">
    <source>
        <dbReference type="Proteomes" id="UP000094112"/>
    </source>
</evidence>
<dbReference type="InterPro" id="IPR002716">
    <property type="entry name" value="PIN_dom"/>
</dbReference>
<evidence type="ECO:0000259" key="2">
    <source>
        <dbReference type="Pfam" id="PF13638"/>
    </source>
</evidence>
<dbReference type="Pfam" id="PF13638">
    <property type="entry name" value="PIN_4"/>
    <property type="match status" value="1"/>
</dbReference>
<name>A0A1E3P5C5_WICAA</name>
<dbReference type="GeneID" id="30200726"/>
<gene>
    <name evidence="3" type="ORF">WICANDRAFT_63034</name>
</gene>
<dbReference type="RefSeq" id="XP_019039687.1">
    <property type="nucleotide sequence ID" value="XM_019183480.1"/>
</dbReference>
<dbReference type="Proteomes" id="UP000094112">
    <property type="component" value="Unassembled WGS sequence"/>
</dbReference>
<organism evidence="3 4">
    <name type="scientific">Wickerhamomyces anomalus (strain ATCC 58044 / CBS 1984 / NCYC 433 / NRRL Y-366-8)</name>
    <name type="common">Yeast</name>
    <name type="synonym">Hansenula anomala</name>
    <dbReference type="NCBI Taxonomy" id="683960"/>
    <lineage>
        <taxon>Eukaryota</taxon>
        <taxon>Fungi</taxon>
        <taxon>Dikarya</taxon>
        <taxon>Ascomycota</taxon>
        <taxon>Saccharomycotina</taxon>
        <taxon>Saccharomycetes</taxon>
        <taxon>Phaffomycetales</taxon>
        <taxon>Wickerhamomycetaceae</taxon>
        <taxon>Wickerhamomyces</taxon>
    </lineage>
</organism>
<feature type="compositionally biased region" description="Low complexity" evidence="1">
    <location>
        <begin position="254"/>
        <end position="272"/>
    </location>
</feature>
<evidence type="ECO:0000313" key="3">
    <source>
        <dbReference type="EMBL" id="ODQ60480.1"/>
    </source>
</evidence>
<reference evidence="3 4" key="1">
    <citation type="journal article" date="2016" name="Proc. Natl. Acad. Sci. U.S.A.">
        <title>Comparative genomics of biotechnologically important yeasts.</title>
        <authorList>
            <person name="Riley R."/>
            <person name="Haridas S."/>
            <person name="Wolfe K.H."/>
            <person name="Lopes M.R."/>
            <person name="Hittinger C.T."/>
            <person name="Goeker M."/>
            <person name="Salamov A.A."/>
            <person name="Wisecaver J.H."/>
            <person name="Long T.M."/>
            <person name="Calvey C.H."/>
            <person name="Aerts A.L."/>
            <person name="Barry K.W."/>
            <person name="Choi C."/>
            <person name="Clum A."/>
            <person name="Coughlan A.Y."/>
            <person name="Deshpande S."/>
            <person name="Douglass A.P."/>
            <person name="Hanson S.J."/>
            <person name="Klenk H.-P."/>
            <person name="LaButti K.M."/>
            <person name="Lapidus A."/>
            <person name="Lindquist E.A."/>
            <person name="Lipzen A.M."/>
            <person name="Meier-Kolthoff J.P."/>
            <person name="Ohm R.A."/>
            <person name="Otillar R.P."/>
            <person name="Pangilinan J.L."/>
            <person name="Peng Y."/>
            <person name="Rokas A."/>
            <person name="Rosa C.A."/>
            <person name="Scheuner C."/>
            <person name="Sibirny A.A."/>
            <person name="Slot J.C."/>
            <person name="Stielow J.B."/>
            <person name="Sun H."/>
            <person name="Kurtzman C.P."/>
            <person name="Blackwell M."/>
            <person name="Grigoriev I.V."/>
            <person name="Jeffries T.W."/>
        </authorList>
    </citation>
    <scope>NUCLEOTIDE SEQUENCE [LARGE SCALE GENOMIC DNA]</scope>
    <source>
        <strain evidence="4">ATCC 58044 / CBS 1984 / NCYC 433 / NRRL Y-366-8</strain>
    </source>
</reference>
<dbReference type="AlphaFoldDB" id="A0A1E3P5C5"/>